<dbReference type="SUPFAM" id="SSF53098">
    <property type="entry name" value="Ribonuclease H-like"/>
    <property type="match status" value="1"/>
</dbReference>
<dbReference type="Pfam" id="PF00665">
    <property type="entry name" value="rve"/>
    <property type="match status" value="1"/>
</dbReference>
<dbReference type="PANTHER" id="PTHR46889:SF4">
    <property type="entry name" value="TRANSPOSASE INSO FOR INSERTION SEQUENCE ELEMENT IS911B-RELATED"/>
    <property type="match status" value="1"/>
</dbReference>
<dbReference type="Pfam" id="PF13333">
    <property type="entry name" value="rve_2"/>
    <property type="match status" value="1"/>
</dbReference>
<reference evidence="2 3" key="1">
    <citation type="submission" date="2020-03" db="EMBL/GenBank/DDBJ databases">
        <title>Screen low temperature-resistant strains for efficient degradation of petroleum hydrocarbons under the low temperature.</title>
        <authorList>
            <person name="Wang Y."/>
            <person name="Chen J."/>
        </authorList>
    </citation>
    <scope>NUCLEOTIDE SEQUENCE [LARGE SCALE GENOMIC DNA]</scope>
    <source>
        <strain evidence="2 3">KB1</strain>
        <plasmid evidence="2 3">plas1</plasmid>
    </source>
</reference>
<dbReference type="Proteomes" id="UP000502345">
    <property type="component" value="Plasmid plas1"/>
</dbReference>
<evidence type="ECO:0000313" key="3">
    <source>
        <dbReference type="Proteomes" id="UP000502345"/>
    </source>
</evidence>
<dbReference type="NCBIfam" id="NF033516">
    <property type="entry name" value="transpos_IS3"/>
    <property type="match status" value="1"/>
</dbReference>
<dbReference type="Gene3D" id="3.30.420.10">
    <property type="entry name" value="Ribonuclease H-like superfamily/Ribonuclease H"/>
    <property type="match status" value="1"/>
</dbReference>
<keyword evidence="2" id="KW-0614">Plasmid</keyword>
<dbReference type="PROSITE" id="PS50994">
    <property type="entry name" value="INTEGRASE"/>
    <property type="match status" value="1"/>
</dbReference>
<dbReference type="GO" id="GO:0015074">
    <property type="term" value="P:DNA integration"/>
    <property type="evidence" value="ECO:0007669"/>
    <property type="project" value="InterPro"/>
</dbReference>
<dbReference type="GO" id="GO:0003676">
    <property type="term" value="F:nucleic acid binding"/>
    <property type="evidence" value="ECO:0007669"/>
    <property type="project" value="InterPro"/>
</dbReference>
<proteinExistence type="predicted"/>
<dbReference type="InterPro" id="IPR050900">
    <property type="entry name" value="Transposase_IS3/IS150/IS904"/>
</dbReference>
<evidence type="ECO:0000313" key="2">
    <source>
        <dbReference type="EMBL" id="QIP43815.1"/>
    </source>
</evidence>
<feature type="domain" description="Integrase catalytic" evidence="1">
    <location>
        <begin position="1"/>
        <end position="162"/>
    </location>
</feature>
<dbReference type="InterPro" id="IPR012337">
    <property type="entry name" value="RNaseH-like_sf"/>
</dbReference>
<dbReference type="InterPro" id="IPR036397">
    <property type="entry name" value="RNaseH_sf"/>
</dbReference>
<protein>
    <submittedName>
        <fullName evidence="2">Transposase</fullName>
    </submittedName>
</protein>
<dbReference type="AlphaFoldDB" id="A0A6G9D3E9"/>
<gene>
    <name evidence="2" type="ORF">G9444_6572</name>
</gene>
<dbReference type="PANTHER" id="PTHR46889">
    <property type="entry name" value="TRANSPOSASE INSF FOR INSERTION SEQUENCE IS3B-RELATED"/>
    <property type="match status" value="1"/>
</dbReference>
<organism evidence="2 3">
    <name type="scientific">Rhodococcus erythropolis</name>
    <name type="common">Arthrobacter picolinophilus</name>
    <dbReference type="NCBI Taxonomy" id="1833"/>
    <lineage>
        <taxon>Bacteria</taxon>
        <taxon>Bacillati</taxon>
        <taxon>Actinomycetota</taxon>
        <taxon>Actinomycetes</taxon>
        <taxon>Mycobacteriales</taxon>
        <taxon>Nocardiaceae</taxon>
        <taxon>Rhodococcus</taxon>
        <taxon>Rhodococcus erythropolis group</taxon>
    </lineage>
</organism>
<dbReference type="InterPro" id="IPR001584">
    <property type="entry name" value="Integrase_cat-core"/>
</dbReference>
<accession>A0A6G9D3E9</accession>
<dbReference type="EMBL" id="CP050125">
    <property type="protein sequence ID" value="QIP43815.1"/>
    <property type="molecule type" value="Genomic_DNA"/>
</dbReference>
<evidence type="ECO:0000259" key="1">
    <source>
        <dbReference type="PROSITE" id="PS50994"/>
    </source>
</evidence>
<dbReference type="InterPro" id="IPR048020">
    <property type="entry name" value="Transpos_IS3"/>
</dbReference>
<name>A0A6G9D3E9_RHOER</name>
<sequence length="169" mass="18460">MQHLPVGVATIAGIQAGEGKLYLCAIKDACGNRIVGYSIDSRMKARLAVTALNNALARRGDVTGCVVHSDRGSQFSSRKFLNVLTTHDLIGSMGKVGACGDNAAMESFFSLLQKNVLDRQAWATRQELRTAIVTWIERTYHRRRRQAALGRLTPIEYETIMNTPAAPAA</sequence>
<geneLocation type="plasmid" evidence="2 3">
    <name>plas1</name>
</geneLocation>